<evidence type="ECO:0000259" key="1">
    <source>
        <dbReference type="Pfam" id="PF00646"/>
    </source>
</evidence>
<feature type="domain" description="F-box" evidence="1">
    <location>
        <begin position="16"/>
        <end position="49"/>
    </location>
</feature>
<dbReference type="AlphaFoldDB" id="A0ABC8X9A2"/>
<dbReference type="PANTHER" id="PTHR35545">
    <property type="entry name" value="F-BOX DOMAIN-CONTAINING PROTEIN"/>
    <property type="match status" value="1"/>
</dbReference>
<evidence type="ECO:0000313" key="4">
    <source>
        <dbReference type="EMBL" id="CAL4921378.1"/>
    </source>
</evidence>
<dbReference type="InterPro" id="IPR036047">
    <property type="entry name" value="F-box-like_dom_sf"/>
</dbReference>
<feature type="domain" description="At1g61320/AtMIF1 LRR" evidence="2">
    <location>
        <begin position="110"/>
        <end position="247"/>
    </location>
</feature>
<dbReference type="Proteomes" id="UP001497457">
    <property type="component" value="Chromosome 13rd"/>
</dbReference>
<evidence type="ECO:0000313" key="5">
    <source>
        <dbReference type="Proteomes" id="UP001497457"/>
    </source>
</evidence>
<dbReference type="EMBL" id="OZ075124">
    <property type="protein sequence ID" value="CAL4921378.1"/>
    <property type="molecule type" value="Genomic_DNA"/>
</dbReference>
<gene>
    <name evidence="3" type="ORF">URODEC1_LOCUS16054</name>
    <name evidence="4" type="ORF">URODEC1_LOCUS21000</name>
</gene>
<organism evidence="4 5">
    <name type="scientific">Urochloa decumbens</name>
    <dbReference type="NCBI Taxonomy" id="240449"/>
    <lineage>
        <taxon>Eukaryota</taxon>
        <taxon>Viridiplantae</taxon>
        <taxon>Streptophyta</taxon>
        <taxon>Embryophyta</taxon>
        <taxon>Tracheophyta</taxon>
        <taxon>Spermatophyta</taxon>
        <taxon>Magnoliopsida</taxon>
        <taxon>Liliopsida</taxon>
        <taxon>Poales</taxon>
        <taxon>Poaceae</taxon>
        <taxon>PACMAD clade</taxon>
        <taxon>Panicoideae</taxon>
        <taxon>Panicodae</taxon>
        <taxon>Paniceae</taxon>
        <taxon>Melinidinae</taxon>
        <taxon>Urochloa</taxon>
    </lineage>
</organism>
<accession>A0ABC8X9A2</accession>
<dbReference type="Proteomes" id="UP001497457">
    <property type="component" value="Chromosome 14rd"/>
</dbReference>
<name>A0ABC8X9A2_9POAL</name>
<sequence length="271" mass="30858">MESNNVQNHVGDEDRLSKLPDDILLDILGKGSIQTCIRASFLSTRWSHLPSLLSHVSLDISDFVRFADYLNPKAIDKAMANMTKIARISLAVSGRKSTMKAIWMLPEGQKLHNLFNNLSKLFIHGIYVKFGLSWTLTLLEAAPFLKTFGIKVSDHVCVEENRRLYPKRINTWQKNTKLNSSSHSHLTRLEFGGFMAVKKHLQFVRAVMDYASSLETIFLEDQDPCEYCDEVNSNLAYSRTCSTFRKNKCEQEMTRNQLGVGVSCSVQLIFK</sequence>
<dbReference type="SUPFAM" id="SSF81383">
    <property type="entry name" value="F-box domain"/>
    <property type="match status" value="1"/>
</dbReference>
<evidence type="ECO:0000259" key="2">
    <source>
        <dbReference type="Pfam" id="PF23622"/>
    </source>
</evidence>
<dbReference type="InterPro" id="IPR055357">
    <property type="entry name" value="LRR_At1g61320_AtMIF1"/>
</dbReference>
<reference evidence="4" key="1">
    <citation type="submission" date="2024-10" db="EMBL/GenBank/DDBJ databases">
        <authorList>
            <person name="Ryan C."/>
        </authorList>
    </citation>
    <scope>NUCLEOTIDE SEQUENCE [LARGE SCALE GENOMIC DNA]</scope>
</reference>
<evidence type="ECO:0008006" key="6">
    <source>
        <dbReference type="Google" id="ProtNLM"/>
    </source>
</evidence>
<protein>
    <recommendedName>
        <fullName evidence="6">F-box domain-containing protein</fullName>
    </recommendedName>
</protein>
<dbReference type="EMBL" id="OZ075123">
    <property type="protein sequence ID" value="CAL4913158.1"/>
    <property type="molecule type" value="Genomic_DNA"/>
</dbReference>
<dbReference type="Pfam" id="PF00646">
    <property type="entry name" value="F-box"/>
    <property type="match status" value="1"/>
</dbReference>
<evidence type="ECO:0000313" key="3">
    <source>
        <dbReference type="EMBL" id="CAL4913158.1"/>
    </source>
</evidence>
<dbReference type="PANTHER" id="PTHR35545:SF28">
    <property type="entry name" value="OS07G0645701 PROTEIN"/>
    <property type="match status" value="1"/>
</dbReference>
<proteinExistence type="predicted"/>
<dbReference type="InterPro" id="IPR001810">
    <property type="entry name" value="F-box_dom"/>
</dbReference>
<keyword evidence="5" id="KW-1185">Reference proteome</keyword>
<dbReference type="Pfam" id="PF23622">
    <property type="entry name" value="LRR_At1g61320_AtMIF1"/>
    <property type="match status" value="1"/>
</dbReference>